<protein>
    <recommendedName>
        <fullName evidence="4">MARVEL domain-containing protein</fullName>
    </recommendedName>
</protein>
<evidence type="ECO:0008006" key="4">
    <source>
        <dbReference type="Google" id="ProtNLM"/>
    </source>
</evidence>
<proteinExistence type="predicted"/>
<keyword evidence="1" id="KW-0812">Transmembrane</keyword>
<reference evidence="2 3" key="1">
    <citation type="journal article" date="2019" name="Nat. Ecol. Evol.">
        <title>Megaphylogeny resolves global patterns of mushroom evolution.</title>
        <authorList>
            <person name="Varga T."/>
            <person name="Krizsan K."/>
            <person name="Foldi C."/>
            <person name="Dima B."/>
            <person name="Sanchez-Garcia M."/>
            <person name="Sanchez-Ramirez S."/>
            <person name="Szollosi G.J."/>
            <person name="Szarkandi J.G."/>
            <person name="Papp V."/>
            <person name="Albert L."/>
            <person name="Andreopoulos W."/>
            <person name="Angelini C."/>
            <person name="Antonin V."/>
            <person name="Barry K.W."/>
            <person name="Bougher N.L."/>
            <person name="Buchanan P."/>
            <person name="Buyck B."/>
            <person name="Bense V."/>
            <person name="Catcheside P."/>
            <person name="Chovatia M."/>
            <person name="Cooper J."/>
            <person name="Damon W."/>
            <person name="Desjardin D."/>
            <person name="Finy P."/>
            <person name="Geml J."/>
            <person name="Haridas S."/>
            <person name="Hughes K."/>
            <person name="Justo A."/>
            <person name="Karasinski D."/>
            <person name="Kautmanova I."/>
            <person name="Kiss B."/>
            <person name="Kocsube S."/>
            <person name="Kotiranta H."/>
            <person name="LaButti K.M."/>
            <person name="Lechner B.E."/>
            <person name="Liimatainen K."/>
            <person name="Lipzen A."/>
            <person name="Lukacs Z."/>
            <person name="Mihaltcheva S."/>
            <person name="Morgado L.N."/>
            <person name="Niskanen T."/>
            <person name="Noordeloos M.E."/>
            <person name="Ohm R.A."/>
            <person name="Ortiz-Santana B."/>
            <person name="Ovrebo C."/>
            <person name="Racz N."/>
            <person name="Riley R."/>
            <person name="Savchenko A."/>
            <person name="Shiryaev A."/>
            <person name="Soop K."/>
            <person name="Spirin V."/>
            <person name="Szebenyi C."/>
            <person name="Tomsovsky M."/>
            <person name="Tulloss R.E."/>
            <person name="Uehling J."/>
            <person name="Grigoriev I.V."/>
            <person name="Vagvolgyi C."/>
            <person name="Papp T."/>
            <person name="Martin F.M."/>
            <person name="Miettinen O."/>
            <person name="Hibbett D.S."/>
            <person name="Nagy L.G."/>
        </authorList>
    </citation>
    <scope>NUCLEOTIDE SEQUENCE [LARGE SCALE GENOMIC DNA]</scope>
    <source>
        <strain evidence="2 3">FP101781</strain>
    </source>
</reference>
<dbReference type="EMBL" id="QPFP01000060">
    <property type="protein sequence ID" value="TEB25034.1"/>
    <property type="molecule type" value="Genomic_DNA"/>
</dbReference>
<dbReference type="AlphaFoldDB" id="A0A4Y7STV8"/>
<gene>
    <name evidence="2" type="ORF">FA13DRAFT_1738657</name>
</gene>
<dbReference type="Proteomes" id="UP000298030">
    <property type="component" value="Unassembled WGS sequence"/>
</dbReference>
<comment type="caution">
    <text evidence="2">The sequence shown here is derived from an EMBL/GenBank/DDBJ whole genome shotgun (WGS) entry which is preliminary data.</text>
</comment>
<feature type="transmembrane region" description="Helical" evidence="1">
    <location>
        <begin position="35"/>
        <end position="54"/>
    </location>
</feature>
<name>A0A4Y7STV8_COPMI</name>
<evidence type="ECO:0000313" key="2">
    <source>
        <dbReference type="EMBL" id="TEB25034.1"/>
    </source>
</evidence>
<keyword evidence="1" id="KW-0472">Membrane</keyword>
<feature type="transmembrane region" description="Helical" evidence="1">
    <location>
        <begin position="61"/>
        <end position="82"/>
    </location>
</feature>
<dbReference type="OrthoDB" id="2793550at2759"/>
<organism evidence="2 3">
    <name type="scientific">Coprinellus micaceus</name>
    <name type="common">Glistening ink-cap mushroom</name>
    <name type="synonym">Coprinus micaceus</name>
    <dbReference type="NCBI Taxonomy" id="71717"/>
    <lineage>
        <taxon>Eukaryota</taxon>
        <taxon>Fungi</taxon>
        <taxon>Dikarya</taxon>
        <taxon>Basidiomycota</taxon>
        <taxon>Agaricomycotina</taxon>
        <taxon>Agaricomycetes</taxon>
        <taxon>Agaricomycetidae</taxon>
        <taxon>Agaricales</taxon>
        <taxon>Agaricineae</taxon>
        <taxon>Psathyrellaceae</taxon>
        <taxon>Coprinellus</taxon>
    </lineage>
</organism>
<feature type="transmembrane region" description="Helical" evidence="1">
    <location>
        <begin position="94"/>
        <end position="115"/>
    </location>
</feature>
<feature type="transmembrane region" description="Helical" evidence="1">
    <location>
        <begin position="12"/>
        <end position="29"/>
    </location>
</feature>
<keyword evidence="3" id="KW-1185">Reference proteome</keyword>
<keyword evidence="1" id="KW-1133">Transmembrane helix</keyword>
<sequence>MAFSEVGKKKLAGHAVFLILDIICLGLAVKTTPTSSPSVLSIVTLILISVMLILDVSLARSWTAFPPFEIVIFVLLSIFWLCTVWCRDTNALKAFIWLTFVVCLLITILTFTYTLRQYTAGHKHVLTTPLSRYRPKLNPVSHHRSAYSVASGFSDFFPTAQRVGGADPFERAPTPVEVMSEKQLLRPNETYGRTFEKAQGW</sequence>
<accession>A0A4Y7STV8</accession>
<evidence type="ECO:0000313" key="3">
    <source>
        <dbReference type="Proteomes" id="UP000298030"/>
    </source>
</evidence>
<evidence type="ECO:0000256" key="1">
    <source>
        <dbReference type="SAM" id="Phobius"/>
    </source>
</evidence>